<dbReference type="SUPFAM" id="SSF160904">
    <property type="entry name" value="Jann2411-like"/>
    <property type="match status" value="1"/>
</dbReference>
<dbReference type="PANTHER" id="PTHR35525">
    <property type="entry name" value="BLL6575 PROTEIN"/>
    <property type="match status" value="1"/>
</dbReference>
<feature type="domain" description="Zinc finger CGNR" evidence="1">
    <location>
        <begin position="147"/>
        <end position="185"/>
    </location>
</feature>
<dbReference type="EMBL" id="JACHJB010000002">
    <property type="protein sequence ID" value="MBB6348775.1"/>
    <property type="molecule type" value="Genomic_DNA"/>
</dbReference>
<dbReference type="InterPro" id="IPR023286">
    <property type="entry name" value="ABATE_dom_sf"/>
</dbReference>
<dbReference type="InterPro" id="IPR010852">
    <property type="entry name" value="ABATE"/>
</dbReference>
<name>A0A7X0C5A5_9ACTN</name>
<gene>
    <name evidence="2" type="ORF">FHU36_005320</name>
</gene>
<dbReference type="Gene3D" id="1.10.3300.10">
    <property type="entry name" value="Jann2411-like domain"/>
    <property type="match status" value="1"/>
</dbReference>
<dbReference type="PANTHER" id="PTHR35525:SF3">
    <property type="entry name" value="BLL6575 PROTEIN"/>
    <property type="match status" value="1"/>
</dbReference>
<dbReference type="InterPro" id="IPR021005">
    <property type="entry name" value="Znf_CGNR"/>
</dbReference>
<reference evidence="2 3" key="1">
    <citation type="submission" date="2020-08" db="EMBL/GenBank/DDBJ databases">
        <title>Sequencing the genomes of 1000 actinobacteria strains.</title>
        <authorList>
            <person name="Klenk H.-P."/>
        </authorList>
    </citation>
    <scope>NUCLEOTIDE SEQUENCE [LARGE SCALE GENOMIC DNA]</scope>
    <source>
        <strain evidence="2 3">DSM 45913</strain>
    </source>
</reference>
<sequence length="186" mass="19503">MNVHSTRAMAERAVDLCVALLYEEPSAESVARVLRAHGERAGAGADPPGGGAAEDVGARDVAAMREAAGRLVEVLAAPGVDAAAALLNRILADTARPPRLTSHGGTSTWHLHVDAHDDVPWAEWFLASSAMALAVLLADHQRVPGGLCASAGCRRPYLDLGGGSPRRYCSTRCATRERVAAHRART</sequence>
<dbReference type="Proteomes" id="UP000583800">
    <property type="component" value="Unassembled WGS sequence"/>
</dbReference>
<dbReference type="AlphaFoldDB" id="A0A7X0C5A5"/>
<accession>A0A7X0C5A5</accession>
<dbReference type="Pfam" id="PF07336">
    <property type="entry name" value="ABATE"/>
    <property type="match status" value="1"/>
</dbReference>
<keyword evidence="3" id="KW-1185">Reference proteome</keyword>
<dbReference type="Pfam" id="PF11706">
    <property type="entry name" value="zf-CGNR"/>
    <property type="match status" value="1"/>
</dbReference>
<evidence type="ECO:0000259" key="1">
    <source>
        <dbReference type="Pfam" id="PF11706"/>
    </source>
</evidence>
<evidence type="ECO:0000313" key="3">
    <source>
        <dbReference type="Proteomes" id="UP000583800"/>
    </source>
</evidence>
<organism evidence="2 3">
    <name type="scientific">Nonomuraea muscovyensis</name>
    <dbReference type="NCBI Taxonomy" id="1124761"/>
    <lineage>
        <taxon>Bacteria</taxon>
        <taxon>Bacillati</taxon>
        <taxon>Actinomycetota</taxon>
        <taxon>Actinomycetes</taxon>
        <taxon>Streptosporangiales</taxon>
        <taxon>Streptosporangiaceae</taxon>
        <taxon>Nonomuraea</taxon>
    </lineage>
</organism>
<comment type="caution">
    <text evidence="2">The sequence shown here is derived from an EMBL/GenBank/DDBJ whole genome shotgun (WGS) entry which is preliminary data.</text>
</comment>
<dbReference type="RefSeq" id="WP_312891825.1">
    <property type="nucleotide sequence ID" value="NZ_JACHJB010000002.1"/>
</dbReference>
<evidence type="ECO:0000313" key="2">
    <source>
        <dbReference type="EMBL" id="MBB6348775.1"/>
    </source>
</evidence>
<protein>
    <submittedName>
        <fullName evidence="2">Putative RNA-binding Zn ribbon-like protein</fullName>
    </submittedName>
</protein>
<proteinExistence type="predicted"/>